<keyword evidence="9" id="KW-0460">Magnesium</keyword>
<reference evidence="12" key="1">
    <citation type="submission" date="2015-01" db="EMBL/GenBank/DDBJ databases">
        <authorList>
            <person name="Manzoor Shahid"/>
            <person name="Zubair Saima"/>
        </authorList>
    </citation>
    <scope>NUCLEOTIDE SEQUENCE [LARGE SCALE GENOMIC DNA]</scope>
    <source>
        <strain evidence="12">Sp3</strain>
    </source>
</reference>
<evidence type="ECO:0000256" key="8">
    <source>
        <dbReference type="ARBA" id="ARBA00022840"/>
    </source>
</evidence>
<evidence type="ECO:0000256" key="5">
    <source>
        <dbReference type="ARBA" id="ARBA00022694"/>
    </source>
</evidence>
<keyword evidence="4" id="KW-0963">Cytoplasm</keyword>
<name>A0A0B7MS04_9FIRM</name>
<evidence type="ECO:0000256" key="7">
    <source>
        <dbReference type="ARBA" id="ARBA00022741"/>
    </source>
</evidence>
<comment type="subcellular location">
    <subcellularLocation>
        <location evidence="1">Cytoplasm</location>
    </subcellularLocation>
</comment>
<protein>
    <recommendedName>
        <fullName evidence="3">tRNA threonylcarbamoyladenosine biosynthesis protein TsaE</fullName>
    </recommendedName>
    <alternativeName>
        <fullName evidence="10">t(6)A37 threonylcarbamoyladenosine biosynthesis protein TsaE</fullName>
    </alternativeName>
</protein>
<dbReference type="GO" id="GO:0005737">
    <property type="term" value="C:cytoplasm"/>
    <property type="evidence" value="ECO:0007669"/>
    <property type="project" value="UniProtKB-SubCell"/>
</dbReference>
<evidence type="ECO:0000256" key="1">
    <source>
        <dbReference type="ARBA" id="ARBA00004496"/>
    </source>
</evidence>
<dbReference type="SUPFAM" id="SSF52540">
    <property type="entry name" value="P-loop containing nucleoside triphosphate hydrolases"/>
    <property type="match status" value="1"/>
</dbReference>
<evidence type="ECO:0000256" key="6">
    <source>
        <dbReference type="ARBA" id="ARBA00022723"/>
    </source>
</evidence>
<comment type="similarity">
    <text evidence="2">Belongs to the TsaE family.</text>
</comment>
<evidence type="ECO:0000313" key="12">
    <source>
        <dbReference type="Proteomes" id="UP000046155"/>
    </source>
</evidence>
<evidence type="ECO:0000256" key="3">
    <source>
        <dbReference type="ARBA" id="ARBA00019010"/>
    </source>
</evidence>
<dbReference type="AlphaFoldDB" id="A0A0B7MS04"/>
<evidence type="ECO:0000256" key="9">
    <source>
        <dbReference type="ARBA" id="ARBA00022842"/>
    </source>
</evidence>
<keyword evidence="12" id="KW-1185">Reference proteome</keyword>
<dbReference type="Proteomes" id="UP000046155">
    <property type="component" value="Unassembled WGS sequence"/>
</dbReference>
<evidence type="ECO:0000313" key="11">
    <source>
        <dbReference type="EMBL" id="CEO90462.1"/>
    </source>
</evidence>
<dbReference type="PANTHER" id="PTHR33540:SF2">
    <property type="entry name" value="TRNA THREONYLCARBAMOYLADENOSINE BIOSYNTHESIS PROTEIN TSAE"/>
    <property type="match status" value="1"/>
</dbReference>
<dbReference type="InterPro" id="IPR003442">
    <property type="entry name" value="T6A_TsaE"/>
</dbReference>
<accession>A0A0B7MS04</accession>
<sequence length="136" mass="15641">MGPVILFPLPGNWGRGKTTMVRGIASGLEVRDTVSSPSFLIIQEYRGRYPVFHGDFYRLGSYQELEDIGWDEYFHREGIMLIEWGNLIPEAIPEDYLEVVIKEPGLETARLHKFIPHGKRYQAVVEELAEKCESWG</sequence>
<evidence type="ECO:0000256" key="10">
    <source>
        <dbReference type="ARBA" id="ARBA00032441"/>
    </source>
</evidence>
<keyword evidence="7" id="KW-0547">Nucleotide-binding</keyword>
<dbReference type="GO" id="GO:0002949">
    <property type="term" value="P:tRNA threonylcarbamoyladenosine modification"/>
    <property type="evidence" value="ECO:0007669"/>
    <property type="project" value="InterPro"/>
</dbReference>
<gene>
    <name evidence="11" type="ORF">SSCH_90029</name>
</gene>
<keyword evidence="5" id="KW-0819">tRNA processing</keyword>
<evidence type="ECO:0000256" key="4">
    <source>
        <dbReference type="ARBA" id="ARBA00022490"/>
    </source>
</evidence>
<keyword evidence="8" id="KW-0067">ATP-binding</keyword>
<dbReference type="GO" id="GO:0046872">
    <property type="term" value="F:metal ion binding"/>
    <property type="evidence" value="ECO:0007669"/>
    <property type="project" value="UniProtKB-KW"/>
</dbReference>
<dbReference type="InterPro" id="IPR027417">
    <property type="entry name" value="P-loop_NTPase"/>
</dbReference>
<dbReference type="Gene3D" id="3.40.50.300">
    <property type="entry name" value="P-loop containing nucleotide triphosphate hydrolases"/>
    <property type="match status" value="1"/>
</dbReference>
<keyword evidence="6" id="KW-0479">Metal-binding</keyword>
<dbReference type="Pfam" id="PF02367">
    <property type="entry name" value="TsaE"/>
    <property type="match status" value="1"/>
</dbReference>
<evidence type="ECO:0000256" key="2">
    <source>
        <dbReference type="ARBA" id="ARBA00007599"/>
    </source>
</evidence>
<dbReference type="NCBIfam" id="TIGR00150">
    <property type="entry name" value="T6A_YjeE"/>
    <property type="match status" value="1"/>
</dbReference>
<dbReference type="GO" id="GO:0005524">
    <property type="term" value="F:ATP binding"/>
    <property type="evidence" value="ECO:0007669"/>
    <property type="project" value="UniProtKB-KW"/>
</dbReference>
<dbReference type="EMBL" id="CDRZ01000291">
    <property type="protein sequence ID" value="CEO90462.1"/>
    <property type="molecule type" value="Genomic_DNA"/>
</dbReference>
<organism evidence="11 12">
    <name type="scientific">Syntrophaceticus schinkii</name>
    <dbReference type="NCBI Taxonomy" id="499207"/>
    <lineage>
        <taxon>Bacteria</taxon>
        <taxon>Bacillati</taxon>
        <taxon>Bacillota</taxon>
        <taxon>Clostridia</taxon>
        <taxon>Thermoanaerobacterales</taxon>
        <taxon>Thermoanaerobacterales Family III. Incertae Sedis</taxon>
        <taxon>Syntrophaceticus</taxon>
    </lineage>
</organism>
<proteinExistence type="inferred from homology"/>
<dbReference type="PANTHER" id="PTHR33540">
    <property type="entry name" value="TRNA THREONYLCARBAMOYLADENOSINE BIOSYNTHESIS PROTEIN TSAE"/>
    <property type="match status" value="1"/>
</dbReference>